<evidence type="ECO:0000256" key="1">
    <source>
        <dbReference type="ARBA" id="ARBA00004141"/>
    </source>
</evidence>
<dbReference type="GO" id="GO:0016020">
    <property type="term" value="C:membrane"/>
    <property type="evidence" value="ECO:0007669"/>
    <property type="project" value="UniProtKB-SubCell"/>
</dbReference>
<evidence type="ECO:0000256" key="2">
    <source>
        <dbReference type="ARBA" id="ARBA00022692"/>
    </source>
</evidence>
<evidence type="ECO:0000313" key="8">
    <source>
        <dbReference type="EMBL" id="KAJ6621277.1"/>
    </source>
</evidence>
<feature type="domain" description="STAS" evidence="7">
    <location>
        <begin position="526"/>
        <end position="615"/>
    </location>
</feature>
<keyword evidence="2 5" id="KW-0812">Transmembrane</keyword>
<dbReference type="CDD" id="cd07042">
    <property type="entry name" value="STAS_SulP_like_sulfate_transporter"/>
    <property type="match status" value="1"/>
</dbReference>
<feature type="transmembrane region" description="Helical" evidence="5">
    <location>
        <begin position="229"/>
        <end position="249"/>
    </location>
</feature>
<sequence>MAYDNPAIVISNLTDTMPSELRGSYRGSNEFILTNDDDEKFSMKTWLTKKYHSVARKKVLHKRLPITNWIRTYSKQDAVGDLVAGITVGLTVIPQALAYSGIAGLDPAYGLYGSFMGCFVYVILGSCKDVPMGPSAISSLLTFQSAGGVWQRAVLLTFLTGLIEIAFGIFGLGFLINFVSGPVSSGYTSAVSLIILSSQVKDLLGIPGSGQTFIEMWKSIIENVHHTRITDTVLGCCCIVVLLLMRLLTLRKPPSSTDQSKCQFFLNKLLWLLGTARNAIIVVITGAIAAICYQYDKSYFKLIGDIPPGLPQFQSPPFSIPDVRNETSGEIITKGETFTEMVTHLGSGLVVIPLIALLENIAVCKAFAKGKTIDSTQELLAIGTANVVNSFAQGYPGTGALSRGAVNNASGVRTPLGNLYTGILVLFALLFLTPLFFYIPKAALAAVIIAAVIFMIEVKVVKPMWRSKKTDLIPGLAAFFACLVFPLEIGILFGIGINIVFILYHAARPKIRIEYLATSARATKYLMLTPDRCLIFPSVDYVRKLVSKQGLKTQVPIVIDCSHIYGADFTAAKVIEILITDFKSRNQPLIFYNLKPSVGQVFDDVSDDFKIFYTHDSLEEEIDRKLLLT</sequence>
<comment type="subcellular location">
    <subcellularLocation>
        <location evidence="1">Membrane</location>
        <topology evidence="1">Multi-pass membrane protein</topology>
    </subcellularLocation>
</comment>
<name>A0A9Q0MIQ0_9DIPT</name>
<dbReference type="GO" id="GO:0055085">
    <property type="term" value="P:transmembrane transport"/>
    <property type="evidence" value="ECO:0007669"/>
    <property type="project" value="InterPro"/>
</dbReference>
<feature type="domain" description="SLC26A/SulP transporter" evidence="6">
    <location>
        <begin position="80"/>
        <end position="473"/>
    </location>
</feature>
<evidence type="ECO:0000256" key="3">
    <source>
        <dbReference type="ARBA" id="ARBA00022989"/>
    </source>
</evidence>
<keyword evidence="9" id="KW-1185">Reference proteome</keyword>
<dbReference type="Proteomes" id="UP001151699">
    <property type="component" value="Unassembled WGS sequence"/>
</dbReference>
<feature type="transmembrane region" description="Helical" evidence="5">
    <location>
        <begin position="419"/>
        <end position="437"/>
    </location>
</feature>
<dbReference type="InterPro" id="IPR011547">
    <property type="entry name" value="SLC26A/SulP_dom"/>
</dbReference>
<evidence type="ECO:0000256" key="5">
    <source>
        <dbReference type="SAM" id="Phobius"/>
    </source>
</evidence>
<evidence type="ECO:0000259" key="7">
    <source>
        <dbReference type="Pfam" id="PF01740"/>
    </source>
</evidence>
<dbReference type="InterPro" id="IPR036513">
    <property type="entry name" value="STAS_dom_sf"/>
</dbReference>
<dbReference type="Pfam" id="PF00916">
    <property type="entry name" value="Sulfate_transp"/>
    <property type="match status" value="1"/>
</dbReference>
<dbReference type="InterPro" id="IPR001902">
    <property type="entry name" value="SLC26A/SulP_fam"/>
</dbReference>
<dbReference type="EMBL" id="WJQU01003887">
    <property type="protein sequence ID" value="KAJ6621277.1"/>
    <property type="molecule type" value="Genomic_DNA"/>
</dbReference>
<dbReference type="PANTHER" id="PTHR11814">
    <property type="entry name" value="SULFATE TRANSPORTER"/>
    <property type="match status" value="1"/>
</dbReference>
<accession>A0A9Q0MIQ0</accession>
<evidence type="ECO:0000313" key="9">
    <source>
        <dbReference type="Proteomes" id="UP001151699"/>
    </source>
</evidence>
<dbReference type="InterPro" id="IPR002645">
    <property type="entry name" value="STAS_dom"/>
</dbReference>
<keyword evidence="3 5" id="KW-1133">Transmembrane helix</keyword>
<protein>
    <submittedName>
        <fullName evidence="8">Sodium-independent sulfate anion transporter</fullName>
    </submittedName>
</protein>
<organism evidence="8 9">
    <name type="scientific">Pseudolycoriella hygida</name>
    <dbReference type="NCBI Taxonomy" id="35572"/>
    <lineage>
        <taxon>Eukaryota</taxon>
        <taxon>Metazoa</taxon>
        <taxon>Ecdysozoa</taxon>
        <taxon>Arthropoda</taxon>
        <taxon>Hexapoda</taxon>
        <taxon>Insecta</taxon>
        <taxon>Pterygota</taxon>
        <taxon>Neoptera</taxon>
        <taxon>Endopterygota</taxon>
        <taxon>Diptera</taxon>
        <taxon>Nematocera</taxon>
        <taxon>Sciaroidea</taxon>
        <taxon>Sciaridae</taxon>
        <taxon>Pseudolycoriella</taxon>
    </lineage>
</organism>
<dbReference type="AlphaFoldDB" id="A0A9Q0MIQ0"/>
<feature type="transmembrane region" description="Helical" evidence="5">
    <location>
        <begin position="269"/>
        <end position="293"/>
    </location>
</feature>
<feature type="transmembrane region" description="Helical" evidence="5">
    <location>
        <begin position="443"/>
        <end position="461"/>
    </location>
</feature>
<dbReference type="OrthoDB" id="288203at2759"/>
<evidence type="ECO:0000259" key="6">
    <source>
        <dbReference type="Pfam" id="PF00916"/>
    </source>
</evidence>
<feature type="transmembrane region" description="Helical" evidence="5">
    <location>
        <begin position="78"/>
        <end position="97"/>
    </location>
</feature>
<evidence type="ECO:0000256" key="4">
    <source>
        <dbReference type="ARBA" id="ARBA00023136"/>
    </source>
</evidence>
<feature type="transmembrane region" description="Helical" evidence="5">
    <location>
        <begin position="153"/>
        <end position="175"/>
    </location>
</feature>
<dbReference type="Gene3D" id="3.30.750.24">
    <property type="entry name" value="STAS domain"/>
    <property type="match status" value="1"/>
</dbReference>
<dbReference type="Pfam" id="PF01740">
    <property type="entry name" value="STAS"/>
    <property type="match status" value="1"/>
</dbReference>
<gene>
    <name evidence="8" type="primary">SLC26A11_5</name>
    <name evidence="8" type="ORF">Bhyg_17255</name>
</gene>
<feature type="transmembrane region" description="Helical" evidence="5">
    <location>
        <begin position="473"/>
        <end position="504"/>
    </location>
</feature>
<comment type="caution">
    <text evidence="8">The sequence shown here is derived from an EMBL/GenBank/DDBJ whole genome shotgun (WGS) entry which is preliminary data.</text>
</comment>
<keyword evidence="4 5" id="KW-0472">Membrane</keyword>
<proteinExistence type="predicted"/>
<feature type="transmembrane region" description="Helical" evidence="5">
    <location>
        <begin position="109"/>
        <end position="127"/>
    </location>
</feature>
<dbReference type="SUPFAM" id="SSF52091">
    <property type="entry name" value="SpoIIaa-like"/>
    <property type="match status" value="1"/>
</dbReference>
<reference evidence="8" key="1">
    <citation type="submission" date="2022-07" db="EMBL/GenBank/DDBJ databases">
        <authorList>
            <person name="Trinca V."/>
            <person name="Uliana J.V.C."/>
            <person name="Torres T.T."/>
            <person name="Ward R.J."/>
            <person name="Monesi N."/>
        </authorList>
    </citation>
    <scope>NUCLEOTIDE SEQUENCE</scope>
    <source>
        <strain evidence="8">HSMRA1968</strain>
        <tissue evidence="8">Whole embryos</tissue>
    </source>
</reference>